<organism evidence="1 2">
    <name type="scientific">Effrenium voratum</name>
    <dbReference type="NCBI Taxonomy" id="2562239"/>
    <lineage>
        <taxon>Eukaryota</taxon>
        <taxon>Sar</taxon>
        <taxon>Alveolata</taxon>
        <taxon>Dinophyceae</taxon>
        <taxon>Suessiales</taxon>
        <taxon>Symbiodiniaceae</taxon>
        <taxon>Effrenium</taxon>
    </lineage>
</organism>
<dbReference type="GO" id="GO:0005576">
    <property type="term" value="C:extracellular region"/>
    <property type="evidence" value="ECO:0007669"/>
    <property type="project" value="TreeGrafter"/>
</dbReference>
<dbReference type="Gene3D" id="3.50.50.60">
    <property type="entry name" value="FAD/NAD(P)-binding domain"/>
    <property type="match status" value="1"/>
</dbReference>
<protein>
    <submittedName>
        <fullName evidence="1">Uncharacterized protein</fullName>
    </submittedName>
</protein>
<dbReference type="InterPro" id="IPR040174">
    <property type="entry name" value="RNLS"/>
</dbReference>
<name>A0AA36NA08_9DINO</name>
<dbReference type="EMBL" id="CAUJNA010003294">
    <property type="protein sequence ID" value="CAJ1398269.1"/>
    <property type="molecule type" value="Genomic_DNA"/>
</dbReference>
<dbReference type="GO" id="GO:0016651">
    <property type="term" value="F:oxidoreductase activity, acting on NAD(P)H"/>
    <property type="evidence" value="ECO:0007669"/>
    <property type="project" value="InterPro"/>
</dbReference>
<dbReference type="InterPro" id="IPR036188">
    <property type="entry name" value="FAD/NAD-bd_sf"/>
</dbReference>
<evidence type="ECO:0000313" key="1">
    <source>
        <dbReference type="EMBL" id="CAJ1398269.1"/>
    </source>
</evidence>
<dbReference type="Proteomes" id="UP001178507">
    <property type="component" value="Unassembled WGS sequence"/>
</dbReference>
<comment type="caution">
    <text evidence="1">The sequence shown here is derived from an EMBL/GenBank/DDBJ whole genome shotgun (WGS) entry which is preliminary data.</text>
</comment>
<dbReference type="PANTHER" id="PTHR23357:SF1">
    <property type="entry name" value="RENALASE"/>
    <property type="match status" value="1"/>
</dbReference>
<dbReference type="PANTHER" id="PTHR23357">
    <property type="entry name" value="RENALASE"/>
    <property type="match status" value="1"/>
</dbReference>
<dbReference type="Gene3D" id="3.90.660.10">
    <property type="match status" value="1"/>
</dbReference>
<accession>A0AA36NA08</accession>
<reference evidence="1" key="1">
    <citation type="submission" date="2023-08" db="EMBL/GenBank/DDBJ databases">
        <authorList>
            <person name="Chen Y."/>
            <person name="Shah S."/>
            <person name="Dougan E. K."/>
            <person name="Thang M."/>
            <person name="Chan C."/>
        </authorList>
    </citation>
    <scope>NUCLEOTIDE SEQUENCE</scope>
</reference>
<dbReference type="AlphaFoldDB" id="A0AA36NA08"/>
<gene>
    <name evidence="1" type="ORF">EVOR1521_LOCUS22104</name>
</gene>
<evidence type="ECO:0000313" key="2">
    <source>
        <dbReference type="Proteomes" id="UP001178507"/>
    </source>
</evidence>
<sequence length="424" mass="46648">MLTAEQNTQLLAVEHDQRWSFAFFLPGCKSACESYFGDAVEKLVDDDVVHLLCYQSRKTAMLGKAQSESPAVVAHTTQDWAKRHEKRGGRDERLLREVAAHVQKLLRVEGALTQLTDTSKVITWKQCQVTEPVASETPCMVVSREPPLLLAGDYFAESSFSGCLQSGVAAAEALSKLLGPPKAQQRWRADKLGEAPEMAAGLLPVEPAKAPELPVNGFQSAGLHGCAGLLTAPRQGPGLALTLSAQPGLDSSHRVLGPVLSGRRCFRRLEALVPLSHEAHPRVPIFFQLPKLEEEAKPQLRLEPYKDSAAQPFAEDPEEAALPPEELLDLADVELNGRDVEVADLKQSTFSRERQQGVDKVEEALTKLLQRLEGLENLDETLSGASQLRWRAHQDEATWGRQTNLRLALMKRPLDSSTEHTDDS</sequence>
<proteinExistence type="predicted"/>
<keyword evidence="2" id="KW-1185">Reference proteome</keyword>